<evidence type="ECO:0000313" key="2">
    <source>
        <dbReference type="EMBL" id="OIP68651.1"/>
    </source>
</evidence>
<dbReference type="Gene3D" id="3.30.365.10">
    <property type="entry name" value="Aldehyde oxidase/xanthine dehydrogenase, molybdopterin binding domain"/>
    <property type="match status" value="2"/>
</dbReference>
<dbReference type="InterPro" id="IPR037165">
    <property type="entry name" value="AldOxase/xan_DH_Mopterin-bd_sf"/>
</dbReference>
<dbReference type="GO" id="GO:0016491">
    <property type="term" value="F:oxidoreductase activity"/>
    <property type="evidence" value="ECO:0007669"/>
    <property type="project" value="InterPro"/>
</dbReference>
<dbReference type="STRING" id="1805029.AUK42_06060"/>
<name>A0A1J5G8S5_9BACT</name>
<protein>
    <submittedName>
        <fullName evidence="2">Xanthine dehydrogenase</fullName>
    </submittedName>
</protein>
<comment type="caution">
    <text evidence="2">The sequence shown here is derived from an EMBL/GenBank/DDBJ whole genome shotgun (WGS) entry which is preliminary data.</text>
</comment>
<dbReference type="PANTHER" id="PTHR47495:SF2">
    <property type="entry name" value="ALDEHYDE DEHYDROGENASE"/>
    <property type="match status" value="1"/>
</dbReference>
<reference evidence="2 3" key="1">
    <citation type="journal article" date="2016" name="Environ. Microbiol.">
        <title>Genomic resolution of a cold subsurface aquifer community provides metabolic insights for novel microbes adapted to high CO concentrations.</title>
        <authorList>
            <person name="Probst A.J."/>
            <person name="Castelle C.J."/>
            <person name="Singh A."/>
            <person name="Brown C.T."/>
            <person name="Anantharaman K."/>
            <person name="Sharon I."/>
            <person name="Hug L.A."/>
            <person name="Burstein D."/>
            <person name="Emerson J.B."/>
            <person name="Thomas B.C."/>
            <person name="Banfield J.F."/>
        </authorList>
    </citation>
    <scope>NUCLEOTIDE SEQUENCE [LARGE SCALE GENOMIC DNA]</scope>
    <source>
        <strain evidence="2">CG2_30_33_13</strain>
    </source>
</reference>
<gene>
    <name evidence="2" type="ORF">AUK42_06060</name>
</gene>
<evidence type="ECO:0000313" key="3">
    <source>
        <dbReference type="Proteomes" id="UP000182763"/>
    </source>
</evidence>
<dbReference type="Pfam" id="PF20256">
    <property type="entry name" value="MoCoBD_2"/>
    <property type="match status" value="1"/>
</dbReference>
<proteinExistence type="predicted"/>
<organism evidence="2 3">
    <name type="scientific">Candidatus Infernicultor aquiphilus</name>
    <dbReference type="NCBI Taxonomy" id="1805029"/>
    <lineage>
        <taxon>Bacteria</taxon>
        <taxon>Pseudomonadati</taxon>
        <taxon>Atribacterota</taxon>
        <taxon>Candidatus Phoenicimicrobiia</taxon>
        <taxon>Candidatus Pheonicimicrobiales</taxon>
        <taxon>Candidatus Phoenicimicrobiaceae</taxon>
        <taxon>Candidatus Infernicultor</taxon>
    </lineage>
</organism>
<dbReference type="AlphaFoldDB" id="A0A1J5G8S5"/>
<dbReference type="EMBL" id="MNYY01000116">
    <property type="protein sequence ID" value="OIP68651.1"/>
    <property type="molecule type" value="Genomic_DNA"/>
</dbReference>
<dbReference type="Proteomes" id="UP000182763">
    <property type="component" value="Unassembled WGS sequence"/>
</dbReference>
<dbReference type="InterPro" id="IPR046867">
    <property type="entry name" value="AldOxase/xan_DH_MoCoBD2"/>
</dbReference>
<feature type="domain" description="Aldehyde oxidase/xanthine dehydrogenase second molybdopterin binding" evidence="1">
    <location>
        <begin position="2"/>
        <end position="266"/>
    </location>
</feature>
<dbReference type="InterPro" id="IPR052516">
    <property type="entry name" value="N-heterocyclic_Hydroxylase"/>
</dbReference>
<accession>A0A1J5G8S5</accession>
<sequence>MKRKGRGMATIMFGFGYGEGFPDHSIASVEIEEDGKILIRTAAADVGQGILTTITQIVAEVLKVKPEMIRIISGDTHLTKNSGSTSATRQTFFTGNAVKIASEELLGIIYHYASLEFKSNHVELGIKAGYIFRKGNPNTKLSYWELAERVKARGDSLKAEATFFPQTDKPDLKTGQGKKVYLAYTFVTQIIDLEVDTDTGMVEVLKVYTAADIGKAINPQNVEGQIEGGTVQGIGMALMEEQVIKEGITLNPDLTSYLIPTSMDTPHFTTRLIENEDSEGPYGAKGVGEPSTIATAPAIANAIYDAIGVRIYHLPITPEKILKALKEETKNKREKKEDFGI</sequence>
<dbReference type="SUPFAM" id="SSF56003">
    <property type="entry name" value="Molybdenum cofactor-binding domain"/>
    <property type="match status" value="1"/>
</dbReference>
<evidence type="ECO:0000259" key="1">
    <source>
        <dbReference type="Pfam" id="PF20256"/>
    </source>
</evidence>
<dbReference type="PANTHER" id="PTHR47495">
    <property type="entry name" value="ALDEHYDE DEHYDROGENASE"/>
    <property type="match status" value="1"/>
</dbReference>